<dbReference type="EMBL" id="JACQXR010000108">
    <property type="protein sequence ID" value="MBI4727196.1"/>
    <property type="molecule type" value="Genomic_DNA"/>
</dbReference>
<dbReference type="NCBIfam" id="NF040570">
    <property type="entry name" value="guided_TnpB"/>
    <property type="match status" value="1"/>
</dbReference>
<dbReference type="NCBIfam" id="TIGR01766">
    <property type="entry name" value="IS200/IS605 family accessory protein TnpB-like domain"/>
    <property type="match status" value="1"/>
</dbReference>
<dbReference type="Pfam" id="PF07282">
    <property type="entry name" value="Cas12f1-like_TNB"/>
    <property type="match status" value="1"/>
</dbReference>
<dbReference type="GO" id="GO:0003677">
    <property type="term" value="F:DNA binding"/>
    <property type="evidence" value="ECO:0007669"/>
    <property type="project" value="UniProtKB-KW"/>
</dbReference>
<dbReference type="PANTHER" id="PTHR30405:SF11">
    <property type="entry name" value="RNA-GUIDED DNA ENDONUCLEASE RV2885C-RELATED"/>
    <property type="match status" value="1"/>
</dbReference>
<evidence type="ECO:0000259" key="2">
    <source>
        <dbReference type="Pfam" id="PF07282"/>
    </source>
</evidence>
<organism evidence="3 4">
    <name type="scientific">candidate division TA06 bacterium</name>
    <dbReference type="NCBI Taxonomy" id="2250710"/>
    <lineage>
        <taxon>Bacteria</taxon>
        <taxon>Bacteria division TA06</taxon>
    </lineage>
</organism>
<keyword evidence="1" id="KW-0238">DNA-binding</keyword>
<name>A0A933I9Y0_UNCT6</name>
<dbReference type="AlphaFoldDB" id="A0A933I9Y0"/>
<dbReference type="Proteomes" id="UP000736328">
    <property type="component" value="Unassembled WGS sequence"/>
</dbReference>
<evidence type="ECO:0000313" key="4">
    <source>
        <dbReference type="Proteomes" id="UP000736328"/>
    </source>
</evidence>
<reference evidence="3" key="1">
    <citation type="submission" date="2020-07" db="EMBL/GenBank/DDBJ databases">
        <title>Huge and variable diversity of episymbiotic CPR bacteria and DPANN archaea in groundwater ecosystems.</title>
        <authorList>
            <person name="He C.Y."/>
            <person name="Keren R."/>
            <person name="Whittaker M."/>
            <person name="Farag I.F."/>
            <person name="Doudna J."/>
            <person name="Cate J.H.D."/>
            <person name="Banfield J.F."/>
        </authorList>
    </citation>
    <scope>NUCLEOTIDE SEQUENCE</scope>
    <source>
        <strain evidence="3">NC_groundwater_1520_Pr4_B-0.1um_53_5</strain>
    </source>
</reference>
<dbReference type="InterPro" id="IPR010095">
    <property type="entry name" value="Cas12f1-like_TNB"/>
</dbReference>
<dbReference type="PANTHER" id="PTHR30405">
    <property type="entry name" value="TRANSPOSASE"/>
    <property type="match status" value="1"/>
</dbReference>
<protein>
    <submittedName>
        <fullName evidence="3">IS200/IS605 family element transposase accessory protein TnpB</fullName>
    </submittedName>
</protein>
<proteinExistence type="predicted"/>
<evidence type="ECO:0000313" key="3">
    <source>
        <dbReference type="EMBL" id="MBI4727196.1"/>
    </source>
</evidence>
<gene>
    <name evidence="3" type="primary">tnpB</name>
    <name evidence="3" type="ORF">HY768_08260</name>
</gene>
<accession>A0A933I9Y0</accession>
<evidence type="ECO:0000256" key="1">
    <source>
        <dbReference type="ARBA" id="ARBA00023125"/>
    </source>
</evidence>
<comment type="caution">
    <text evidence="3">The sequence shown here is derived from an EMBL/GenBank/DDBJ whole genome shotgun (WGS) entry which is preliminary data.</text>
</comment>
<feature type="domain" description="Cas12f1-like TNB" evidence="2">
    <location>
        <begin position="395"/>
        <end position="467"/>
    </location>
</feature>
<sequence length="470" mass="53673">MRIIRPYYGDEIEKFITAGKEKSKADGADGALTKIFWDRLKASHPEIVSAGEFYGLLCAMRMEAVVYYNRAISKLYQSLIVDVDGAQVSTAKALSAGPYHEFRERFTSYISLGLRQKLQSNFRRKELLRCQLALPTAKSDRFPIPISKQVDKQGKGGFKVSELQNGDFIIELPLMAYHKAKGKTEREYVELDAGPAILNIPVILSTQRRRANKTWFKDEGTDAEIRRVMSGEYKVSWLEILQRNRFGKAHGDWYVNFTIKYQPKDCGLDPKVKGGIDIGLSSPLVCAVTNSLDRLTIRDNDLVAFNKRALARRRTLLRRNRYKRAGHGSANKLEPITALTAKNELYRKAIMRRWAREAADFFRHNKAAAVNMEDLTGIKDREDYFSQMLRSYWNYSQMQTVLENKLKEYGIAVNYINPKDTSKTCHSCGHVNQHFDFSYRSANKFPMFKCVKCGVECGADYNAARNIAVA</sequence>
<dbReference type="InterPro" id="IPR051399">
    <property type="entry name" value="RNA-guided_DNA_endo/Transpos"/>
</dbReference>